<dbReference type="RefSeq" id="WP_119872023.1">
    <property type="nucleotide sequence ID" value="NZ_BSWF01000014.1"/>
</dbReference>
<dbReference type="EMBL" id="JACGET010000020">
    <property type="protein sequence ID" value="MBN3107800.1"/>
    <property type="molecule type" value="Genomic_DNA"/>
</dbReference>
<gene>
    <name evidence="2" type="ORF">F126LOC_003810</name>
    <name evidence="1" type="ORF">H4F48_17215</name>
</gene>
<proteinExistence type="predicted"/>
<dbReference type="EMBL" id="CP065031">
    <property type="protein sequence ID" value="QPK24961.1"/>
    <property type="molecule type" value="Genomic_DNA"/>
</dbReference>
<protein>
    <submittedName>
        <fullName evidence="2">HsdR</fullName>
    </submittedName>
</protein>
<dbReference type="AlphaFoldDB" id="A0A3S0ZN37"/>
<dbReference type="Proteomes" id="UP000762586">
    <property type="component" value="Unassembled WGS sequence"/>
</dbReference>
<evidence type="ECO:0000313" key="3">
    <source>
        <dbReference type="Proteomes" id="UP000269351"/>
    </source>
</evidence>
<reference evidence="1 4" key="1">
    <citation type="submission" date="2020-07" db="EMBL/GenBank/DDBJ databases">
        <title>A pangenomic view of the genus Pectobacterium provides insights into genome organization, phylogeny, and virulence.</title>
        <authorList>
            <person name="Jonkheer E."/>
            <person name="Brankovics B."/>
            <person name="Houwers I."/>
            <person name="Van Der Wolf J."/>
            <person name="Bonants P."/>
            <person name="Vreeburg R."/>
            <person name="Bollema R."/>
            <person name="De Haan J."/>
            <person name="Berke L."/>
            <person name="De Ridder D."/>
            <person name="Smit S."/>
            <person name="Van Der Lee T.A.J."/>
        </authorList>
    </citation>
    <scope>NUCLEOTIDE SEQUENCE [LARGE SCALE GENOMIC DNA]</scope>
    <source>
        <strain evidence="1 4">NAK:384</strain>
    </source>
</reference>
<dbReference type="SUPFAM" id="SSF144020">
    <property type="entry name" value="FdhE-like"/>
    <property type="match status" value="1"/>
</dbReference>
<dbReference type="InterPro" id="IPR024064">
    <property type="entry name" value="FdhE-like_sf"/>
</dbReference>
<sequence length="364" mass="40904">MKNKKYGFECDDESFVSKDVQALINNGLEFLDKAREELEASKPKFSIVSFWTAVEIMLKVPLVHEHWSLVCSGKKIERAKYLAGDFQSVTYDETCQRLGDVLQNPLPKETIAVFKKVKDHRNRVVHFYHSDFTDTQAKTILDEQADAWFALNRLMRDQWFYLFGEPLNSKLASDEDRMLRSSLFYADAKFRYLQPTLDNLRSKGLTVSTCRACNKKAAVDMPINEESGNTLHEENCLVCGCRAEPYIKVTCPSCGVRQDLNATGETDFNCSNCNYSSSRYDLLDEWIGKLEDFSYSGLPASCSDCEGYETVCEYGGGYLCTNCLVLHDSISTCGYCGGSSTSVSEISGLVGCGFCDGNTKYLND</sequence>
<name>A0A3S0ZN37_9GAMM</name>
<organism evidence="2 3">
    <name type="scientific">Pectobacterium brasiliense</name>
    <dbReference type="NCBI Taxonomy" id="180957"/>
    <lineage>
        <taxon>Bacteria</taxon>
        <taxon>Pseudomonadati</taxon>
        <taxon>Pseudomonadota</taxon>
        <taxon>Gammaproteobacteria</taxon>
        <taxon>Enterobacterales</taxon>
        <taxon>Pectobacteriaceae</taxon>
        <taxon>Pectobacterium</taxon>
    </lineage>
</organism>
<accession>A0A3S0ZN37</accession>
<evidence type="ECO:0000313" key="1">
    <source>
        <dbReference type="EMBL" id="MBN3107800.1"/>
    </source>
</evidence>
<evidence type="ECO:0000313" key="4">
    <source>
        <dbReference type="Proteomes" id="UP000762586"/>
    </source>
</evidence>
<dbReference type="Proteomes" id="UP000269351">
    <property type="component" value="Chromosome"/>
</dbReference>
<evidence type="ECO:0000313" key="2">
    <source>
        <dbReference type="EMBL" id="QPK24961.1"/>
    </source>
</evidence>
<reference evidence="2 3" key="2">
    <citation type="submission" date="2020-11" db="EMBL/GenBank/DDBJ databases">
        <title>Complete genome sequence of Pectobacterium brasiliense strain F126.</title>
        <authorList>
            <person name="Miroshnikov K."/>
            <person name="Vo T.N.H."/>
            <person name="Khodykina M.V."/>
            <person name="Kabanova A.P."/>
            <person name="Shneider M."/>
            <person name="Korzhenkov A."/>
            <person name="Toschakov S.V."/>
            <person name="Miroshnikov K.A."/>
            <person name="Ignatov A.N."/>
            <person name="Mikhailova Y.V."/>
            <person name="Shelenkov A."/>
            <person name="Yanushevich Y.G."/>
            <person name="Evseev P.V."/>
        </authorList>
    </citation>
    <scope>NUCLEOTIDE SEQUENCE [LARGE SCALE GENOMIC DNA]</scope>
    <source>
        <strain evidence="2 3">F126</strain>
    </source>
</reference>
<keyword evidence="4" id="KW-1185">Reference proteome</keyword>